<organism evidence="2 3">
    <name type="scientific">Trifolium subterraneum</name>
    <name type="common">Subterranean clover</name>
    <dbReference type="NCBI Taxonomy" id="3900"/>
    <lineage>
        <taxon>Eukaryota</taxon>
        <taxon>Viridiplantae</taxon>
        <taxon>Streptophyta</taxon>
        <taxon>Embryophyta</taxon>
        <taxon>Tracheophyta</taxon>
        <taxon>Spermatophyta</taxon>
        <taxon>Magnoliopsida</taxon>
        <taxon>eudicotyledons</taxon>
        <taxon>Gunneridae</taxon>
        <taxon>Pentapetalae</taxon>
        <taxon>rosids</taxon>
        <taxon>fabids</taxon>
        <taxon>Fabales</taxon>
        <taxon>Fabaceae</taxon>
        <taxon>Papilionoideae</taxon>
        <taxon>50 kb inversion clade</taxon>
        <taxon>NPAAA clade</taxon>
        <taxon>Hologalegina</taxon>
        <taxon>IRL clade</taxon>
        <taxon>Trifolieae</taxon>
        <taxon>Trifolium</taxon>
    </lineage>
</organism>
<accession>A0A2Z6M961</accession>
<proteinExistence type="predicted"/>
<sequence length="105" mass="12201">MASHMEITNPKRVIPENNNQNHSPNTEDMMNRPYKLQRLAIPTLGSTSNILQIPEFVGPIPTFSHEANNHQQQSQARNHLHNEEDKNQEQQRTPHQSSRNHTDYN</sequence>
<feature type="region of interest" description="Disordered" evidence="1">
    <location>
        <begin position="1"/>
        <end position="31"/>
    </location>
</feature>
<evidence type="ECO:0000313" key="3">
    <source>
        <dbReference type="Proteomes" id="UP000242715"/>
    </source>
</evidence>
<feature type="compositionally biased region" description="Polar residues" evidence="1">
    <location>
        <begin position="65"/>
        <end position="77"/>
    </location>
</feature>
<evidence type="ECO:0000256" key="1">
    <source>
        <dbReference type="SAM" id="MobiDB-lite"/>
    </source>
</evidence>
<feature type="compositionally biased region" description="Polar residues" evidence="1">
    <location>
        <begin position="16"/>
        <end position="28"/>
    </location>
</feature>
<protein>
    <submittedName>
        <fullName evidence="2">Uncharacterized protein</fullName>
    </submittedName>
</protein>
<gene>
    <name evidence="2" type="ORF">TSUD_153820</name>
</gene>
<keyword evidence="3" id="KW-1185">Reference proteome</keyword>
<name>A0A2Z6M961_TRISU</name>
<dbReference type="Proteomes" id="UP000242715">
    <property type="component" value="Unassembled WGS sequence"/>
</dbReference>
<feature type="region of interest" description="Disordered" evidence="1">
    <location>
        <begin position="59"/>
        <end position="105"/>
    </location>
</feature>
<dbReference type="AlphaFoldDB" id="A0A2Z6M961"/>
<reference evidence="3" key="1">
    <citation type="journal article" date="2017" name="Front. Plant Sci.">
        <title>Climate Clever Clovers: New Paradigm to Reduce the Environmental Footprint of Ruminants by Breeding Low Methanogenic Forages Utilizing Haplotype Variation.</title>
        <authorList>
            <person name="Kaur P."/>
            <person name="Appels R."/>
            <person name="Bayer P.E."/>
            <person name="Keeble-Gagnere G."/>
            <person name="Wang J."/>
            <person name="Hirakawa H."/>
            <person name="Shirasawa K."/>
            <person name="Vercoe P."/>
            <person name="Stefanova K."/>
            <person name="Durmic Z."/>
            <person name="Nichols P."/>
            <person name="Revell C."/>
            <person name="Isobe S.N."/>
            <person name="Edwards D."/>
            <person name="Erskine W."/>
        </authorList>
    </citation>
    <scope>NUCLEOTIDE SEQUENCE [LARGE SCALE GENOMIC DNA]</scope>
    <source>
        <strain evidence="3">cv. Daliak</strain>
    </source>
</reference>
<evidence type="ECO:0000313" key="2">
    <source>
        <dbReference type="EMBL" id="GAU28966.1"/>
    </source>
</evidence>
<feature type="compositionally biased region" description="Basic and acidic residues" evidence="1">
    <location>
        <begin position="80"/>
        <end position="89"/>
    </location>
</feature>
<feature type="compositionally biased region" description="Polar residues" evidence="1">
    <location>
        <begin position="90"/>
        <end position="99"/>
    </location>
</feature>
<dbReference type="EMBL" id="DF973384">
    <property type="protein sequence ID" value="GAU28966.1"/>
    <property type="molecule type" value="Genomic_DNA"/>
</dbReference>